<keyword evidence="2 7" id="KW-0227">DNA damage</keyword>
<dbReference type="Pfam" id="PF21175">
    <property type="entry name" value="RecR_C"/>
    <property type="match status" value="1"/>
</dbReference>
<keyword evidence="5 7" id="KW-0233">DNA recombination</keyword>
<dbReference type="RefSeq" id="WP_011205959.1">
    <property type="nucleotide sequence ID" value="NZ_LR214993.1"/>
</dbReference>
<protein>
    <recommendedName>
        <fullName evidence="7">Recombination protein RecR</fullName>
    </recommendedName>
</protein>
<accession>A0A223MA31</accession>
<keyword evidence="4 7" id="KW-0862">Zinc</keyword>
<dbReference type="InterPro" id="IPR015967">
    <property type="entry name" value="Rcmb_RecR_Znf"/>
</dbReference>
<dbReference type="GO" id="GO:0006281">
    <property type="term" value="P:DNA repair"/>
    <property type="evidence" value="ECO:0007669"/>
    <property type="project" value="UniProtKB-UniRule"/>
</dbReference>
<evidence type="ECO:0000313" key="9">
    <source>
        <dbReference type="EMBL" id="ASU14422.1"/>
    </source>
</evidence>
<evidence type="ECO:0000256" key="7">
    <source>
        <dbReference type="HAMAP-Rule" id="MF_00017"/>
    </source>
</evidence>
<dbReference type="Gene3D" id="6.10.250.240">
    <property type="match status" value="1"/>
</dbReference>
<sequence>MIKETFKNLAEDLRKIPGISKKQAMRILSFLVDVPIEKIENFVRAICDLKKNTQYCEKCGYLNTNPVCEICLDFQRSFKILVVENTEMIAKFEEYGKYDGQYFVFGKYDIKNLENHNTQIKKLADLAANKSEIILGLSSTMEGLIFANYLAKHEFLSGLKITRLATGIPFGAIIDYIDNITLDQALKNRQEMEK</sequence>
<dbReference type="Proteomes" id="UP000215452">
    <property type="component" value="Chromosome"/>
</dbReference>
<dbReference type="HAMAP" id="MF_00017">
    <property type="entry name" value="RecR"/>
    <property type="match status" value="1"/>
</dbReference>
<evidence type="ECO:0000256" key="4">
    <source>
        <dbReference type="ARBA" id="ARBA00022833"/>
    </source>
</evidence>
<proteinExistence type="inferred from homology"/>
<dbReference type="EMBL" id="CP022714">
    <property type="protein sequence ID" value="ASU14422.1"/>
    <property type="molecule type" value="Genomic_DNA"/>
</dbReference>
<evidence type="ECO:0000256" key="5">
    <source>
        <dbReference type="ARBA" id="ARBA00023172"/>
    </source>
</evidence>
<comment type="function">
    <text evidence="7">May play a role in DNA repair. It seems to be involved in an RecBC-independent recombinational process of DNA repair. It may act with RecF and RecO.</text>
</comment>
<feature type="domain" description="Toprim" evidence="8">
    <location>
        <begin position="78"/>
        <end position="169"/>
    </location>
</feature>
<dbReference type="GO" id="GO:0006310">
    <property type="term" value="P:DNA recombination"/>
    <property type="evidence" value="ECO:0007669"/>
    <property type="project" value="UniProtKB-UniRule"/>
</dbReference>
<evidence type="ECO:0000256" key="2">
    <source>
        <dbReference type="ARBA" id="ARBA00022763"/>
    </source>
</evidence>
<keyword evidence="3 7" id="KW-0863">Zinc-finger</keyword>
<dbReference type="AlphaFoldDB" id="A0A223MA31"/>
<dbReference type="InterPro" id="IPR023627">
    <property type="entry name" value="Rcmb_RecR"/>
</dbReference>
<keyword evidence="6 7" id="KW-0234">DNA repair</keyword>
<feature type="zinc finger region" description="C4-type" evidence="7">
    <location>
        <begin position="56"/>
        <end position="71"/>
    </location>
</feature>
<dbReference type="Pfam" id="PF02132">
    <property type="entry name" value="RecR_ZnF"/>
    <property type="match status" value="1"/>
</dbReference>
<evidence type="ECO:0000256" key="6">
    <source>
        <dbReference type="ARBA" id="ARBA00023204"/>
    </source>
</evidence>
<name>A0A223MA31_MESHO</name>
<dbReference type="InterPro" id="IPR006171">
    <property type="entry name" value="TOPRIM_dom"/>
</dbReference>
<comment type="similarity">
    <text evidence="7">Belongs to the RecR family.</text>
</comment>
<dbReference type="InterPro" id="IPR034137">
    <property type="entry name" value="TOPRIM_RecR"/>
</dbReference>
<dbReference type="CDD" id="cd01025">
    <property type="entry name" value="TOPRIM_recR"/>
    <property type="match status" value="1"/>
</dbReference>
<organism evidence="9 10">
    <name type="scientific">Mesomycoplasma hyopneumoniae</name>
    <name type="common">Mycoplasma hyopneumoniae</name>
    <dbReference type="NCBI Taxonomy" id="2099"/>
    <lineage>
        <taxon>Bacteria</taxon>
        <taxon>Bacillati</taxon>
        <taxon>Mycoplasmatota</taxon>
        <taxon>Mycoplasmoidales</taxon>
        <taxon>Metamycoplasmataceae</taxon>
        <taxon>Mesomycoplasma</taxon>
    </lineage>
</organism>
<dbReference type="InterPro" id="IPR000093">
    <property type="entry name" value="DNA_Rcmb_RecR"/>
</dbReference>
<dbReference type="PROSITE" id="PS50880">
    <property type="entry name" value="TOPRIM"/>
    <property type="match status" value="1"/>
</dbReference>
<dbReference type="SUPFAM" id="SSF111304">
    <property type="entry name" value="Recombination protein RecR"/>
    <property type="match status" value="1"/>
</dbReference>
<evidence type="ECO:0000313" key="10">
    <source>
        <dbReference type="Proteomes" id="UP000215452"/>
    </source>
</evidence>
<gene>
    <name evidence="7 9" type="primary">recR</name>
    <name evidence="9" type="ORF">CIB43_00526</name>
</gene>
<dbReference type="Pfam" id="PF13662">
    <property type="entry name" value="Toprim_4"/>
    <property type="match status" value="1"/>
</dbReference>
<evidence type="ECO:0000259" key="8">
    <source>
        <dbReference type="PROSITE" id="PS50880"/>
    </source>
</evidence>
<dbReference type="GO" id="GO:0003677">
    <property type="term" value="F:DNA binding"/>
    <property type="evidence" value="ECO:0007669"/>
    <property type="project" value="UniProtKB-UniRule"/>
</dbReference>
<dbReference type="Gene3D" id="3.40.1360.10">
    <property type="match status" value="1"/>
</dbReference>
<dbReference type="PANTHER" id="PTHR30446">
    <property type="entry name" value="RECOMBINATION PROTEIN RECR"/>
    <property type="match status" value="1"/>
</dbReference>
<evidence type="ECO:0000256" key="3">
    <source>
        <dbReference type="ARBA" id="ARBA00022771"/>
    </source>
</evidence>
<dbReference type="PANTHER" id="PTHR30446:SF0">
    <property type="entry name" value="RECOMBINATION PROTEIN RECR"/>
    <property type="match status" value="1"/>
</dbReference>
<dbReference type="GO" id="GO:0008270">
    <property type="term" value="F:zinc ion binding"/>
    <property type="evidence" value="ECO:0007669"/>
    <property type="project" value="UniProtKB-KW"/>
</dbReference>
<evidence type="ECO:0000256" key="1">
    <source>
        <dbReference type="ARBA" id="ARBA00022723"/>
    </source>
</evidence>
<reference evidence="9 10" key="1">
    <citation type="submission" date="2017-08" db="EMBL/GenBank/DDBJ databases">
        <title>The complete genome sequence of a Mycoplasma hyopneumoniae isolate in Korea.</title>
        <authorList>
            <person name="Han J."/>
            <person name="Lee N."/>
        </authorList>
    </citation>
    <scope>NUCLEOTIDE SEQUENCE [LARGE SCALE GENOMIC DNA]</scope>
    <source>
        <strain evidence="9 10">KM014</strain>
    </source>
</reference>
<dbReference type="Gene3D" id="1.10.8.420">
    <property type="entry name" value="RecR Domain 1"/>
    <property type="match status" value="1"/>
</dbReference>
<keyword evidence="1 7" id="KW-0479">Metal-binding</keyword>